<evidence type="ECO:0000256" key="1">
    <source>
        <dbReference type="SAM" id="Phobius"/>
    </source>
</evidence>
<gene>
    <name evidence="2" type="ORF">COU81_01110</name>
</gene>
<keyword evidence="1" id="KW-0472">Membrane</keyword>
<reference evidence="3" key="1">
    <citation type="submission" date="2017-09" db="EMBL/GenBank/DDBJ databases">
        <title>Depth-based differentiation of microbial function through sediment-hosted aquifers and enrichment of novel symbionts in the deep terrestrial subsurface.</title>
        <authorList>
            <person name="Probst A.J."/>
            <person name="Ladd B."/>
            <person name="Jarett J.K."/>
            <person name="Geller-Mcgrath D.E."/>
            <person name="Sieber C.M.K."/>
            <person name="Emerson J.B."/>
            <person name="Anantharaman K."/>
            <person name="Thomas B.C."/>
            <person name="Malmstrom R."/>
            <person name="Stieglmeier M."/>
            <person name="Klingl A."/>
            <person name="Woyke T."/>
            <person name="Ryan C.M."/>
            <person name="Banfield J.F."/>
        </authorList>
    </citation>
    <scope>NUCLEOTIDE SEQUENCE [LARGE SCALE GENOMIC DNA]</scope>
</reference>
<name>A0A2M8KEN3_9BACT</name>
<protein>
    <recommendedName>
        <fullName evidence="4">Small-conductance mechanosensitive ion channel</fullName>
    </recommendedName>
</protein>
<dbReference type="EMBL" id="PFDW01000023">
    <property type="protein sequence ID" value="PJE58367.1"/>
    <property type="molecule type" value="Genomic_DNA"/>
</dbReference>
<proteinExistence type="predicted"/>
<comment type="caution">
    <text evidence="2">The sequence shown here is derived from an EMBL/GenBank/DDBJ whole genome shotgun (WGS) entry which is preliminary data.</text>
</comment>
<sequence>MTAILDATRFAFESLWMSFADFLPVILGALVVFLVGWAIAIWLGRLITLILKTIKLDEVLEKTGLGKILEQGGAKIEVANWIGLLVKWFFIFVFLMASTDILGWSDVTGYLNTVVSYIPNVIVAAVIVIVAAWAAGVMQKIVAAAAGAGQAKAGAFAAALTKWAILIFGLMAALSQLQVAPGLIQTLVTGFVAMLAIAGGLAFGLGAKDQAGKFIDTLRKEISE</sequence>
<feature type="transmembrane region" description="Helical" evidence="1">
    <location>
        <begin position="156"/>
        <end position="177"/>
    </location>
</feature>
<keyword evidence="1" id="KW-0812">Transmembrane</keyword>
<feature type="transmembrane region" description="Helical" evidence="1">
    <location>
        <begin position="183"/>
        <end position="205"/>
    </location>
</feature>
<accession>A0A2M8KEN3</accession>
<keyword evidence="1" id="KW-1133">Transmembrane helix</keyword>
<evidence type="ECO:0000313" key="3">
    <source>
        <dbReference type="Proteomes" id="UP000231450"/>
    </source>
</evidence>
<dbReference type="Gene3D" id="1.10.287.1260">
    <property type="match status" value="1"/>
</dbReference>
<dbReference type="Proteomes" id="UP000231450">
    <property type="component" value="Unassembled WGS sequence"/>
</dbReference>
<dbReference type="Pfam" id="PF05552">
    <property type="entry name" value="MS_channel_1st_1"/>
    <property type="match status" value="2"/>
</dbReference>
<evidence type="ECO:0000313" key="2">
    <source>
        <dbReference type="EMBL" id="PJE58367.1"/>
    </source>
</evidence>
<feature type="transmembrane region" description="Helical" evidence="1">
    <location>
        <begin position="117"/>
        <end position="135"/>
    </location>
</feature>
<evidence type="ECO:0008006" key="4">
    <source>
        <dbReference type="Google" id="ProtNLM"/>
    </source>
</evidence>
<feature type="transmembrane region" description="Helical" evidence="1">
    <location>
        <begin position="22"/>
        <end position="43"/>
    </location>
</feature>
<organism evidence="2 3">
    <name type="scientific">Candidatus Portnoybacteria bacterium CG10_big_fil_rev_8_21_14_0_10_36_7</name>
    <dbReference type="NCBI Taxonomy" id="1974812"/>
    <lineage>
        <taxon>Bacteria</taxon>
        <taxon>Candidatus Portnoyibacteriota</taxon>
    </lineage>
</organism>
<feature type="transmembrane region" description="Helical" evidence="1">
    <location>
        <begin position="78"/>
        <end position="97"/>
    </location>
</feature>
<dbReference type="AlphaFoldDB" id="A0A2M8KEN3"/>
<dbReference type="InterPro" id="IPR008910">
    <property type="entry name" value="MSC_TM_helix"/>
</dbReference>